<dbReference type="EMBL" id="MCGT01000025">
    <property type="protein sequence ID" value="ORX49771.1"/>
    <property type="molecule type" value="Genomic_DNA"/>
</dbReference>
<dbReference type="Proteomes" id="UP000242146">
    <property type="component" value="Unassembled WGS sequence"/>
</dbReference>
<feature type="domain" description="IPT/TIG" evidence="4">
    <location>
        <begin position="620"/>
        <end position="705"/>
    </location>
</feature>
<feature type="compositionally biased region" description="Low complexity" evidence="3">
    <location>
        <begin position="89"/>
        <end position="98"/>
    </location>
</feature>
<accession>A0A1X2GB42</accession>
<dbReference type="InterPro" id="IPR002110">
    <property type="entry name" value="Ankyrin_rpt"/>
</dbReference>
<dbReference type="GO" id="GO:0005634">
    <property type="term" value="C:nucleus"/>
    <property type="evidence" value="ECO:0007669"/>
    <property type="project" value="TreeGrafter"/>
</dbReference>
<dbReference type="InterPro" id="IPR036770">
    <property type="entry name" value="Ankyrin_rpt-contain_sf"/>
</dbReference>
<dbReference type="Gene3D" id="2.60.40.10">
    <property type="entry name" value="Immunoglobulins"/>
    <property type="match status" value="1"/>
</dbReference>
<gene>
    <name evidence="5" type="ORF">DM01DRAFT_1308590</name>
</gene>
<protein>
    <recommendedName>
        <fullName evidence="4">IPT/TIG domain-containing protein</fullName>
    </recommendedName>
</protein>
<dbReference type="InterPro" id="IPR013783">
    <property type="entry name" value="Ig-like_fold"/>
</dbReference>
<dbReference type="STRING" id="101127.A0A1X2GB42"/>
<feature type="repeat" description="ANK" evidence="2">
    <location>
        <begin position="846"/>
        <end position="878"/>
    </location>
</feature>
<dbReference type="PANTHER" id="PTHR23335:SF1">
    <property type="entry name" value="CALMODULIN-BINDING TRANSCRIPTION ACTIVATOR, ISOFORM F"/>
    <property type="match status" value="1"/>
</dbReference>
<dbReference type="InterPro" id="IPR014756">
    <property type="entry name" value="Ig_E-set"/>
</dbReference>
<feature type="compositionally biased region" description="Polar residues" evidence="3">
    <location>
        <begin position="410"/>
        <end position="428"/>
    </location>
</feature>
<evidence type="ECO:0000313" key="6">
    <source>
        <dbReference type="Proteomes" id="UP000242146"/>
    </source>
</evidence>
<feature type="region of interest" description="Disordered" evidence="3">
    <location>
        <begin position="151"/>
        <end position="175"/>
    </location>
</feature>
<organism evidence="5 6">
    <name type="scientific">Hesseltinella vesiculosa</name>
    <dbReference type="NCBI Taxonomy" id="101127"/>
    <lineage>
        <taxon>Eukaryota</taxon>
        <taxon>Fungi</taxon>
        <taxon>Fungi incertae sedis</taxon>
        <taxon>Mucoromycota</taxon>
        <taxon>Mucoromycotina</taxon>
        <taxon>Mucoromycetes</taxon>
        <taxon>Mucorales</taxon>
        <taxon>Cunninghamellaceae</taxon>
        <taxon>Hesseltinella</taxon>
    </lineage>
</organism>
<feature type="compositionally biased region" description="Polar residues" evidence="3">
    <location>
        <begin position="469"/>
        <end position="487"/>
    </location>
</feature>
<dbReference type="InterPro" id="IPR057962">
    <property type="entry name" value="SPT23_MGA2_DBD"/>
</dbReference>
<name>A0A1X2GB42_9FUNG</name>
<evidence type="ECO:0000256" key="3">
    <source>
        <dbReference type="SAM" id="MobiDB-lite"/>
    </source>
</evidence>
<comment type="caution">
    <text evidence="5">The sequence shown here is derived from an EMBL/GenBank/DDBJ whole genome shotgun (WGS) entry which is preliminary data.</text>
</comment>
<dbReference type="SMART" id="SM00429">
    <property type="entry name" value="IPT"/>
    <property type="match status" value="1"/>
</dbReference>
<dbReference type="GO" id="GO:0003712">
    <property type="term" value="F:transcription coregulator activity"/>
    <property type="evidence" value="ECO:0007669"/>
    <property type="project" value="TreeGrafter"/>
</dbReference>
<dbReference type="Gene3D" id="1.25.40.20">
    <property type="entry name" value="Ankyrin repeat-containing domain"/>
    <property type="match status" value="1"/>
</dbReference>
<feature type="region of interest" description="Disordered" evidence="3">
    <location>
        <begin position="393"/>
        <end position="507"/>
    </location>
</feature>
<proteinExistence type="predicted"/>
<dbReference type="PROSITE" id="PS50297">
    <property type="entry name" value="ANK_REP_REGION"/>
    <property type="match status" value="1"/>
</dbReference>
<dbReference type="CDD" id="cd00102">
    <property type="entry name" value="IPT"/>
    <property type="match status" value="1"/>
</dbReference>
<keyword evidence="1 2" id="KW-0040">ANK repeat</keyword>
<dbReference type="SUPFAM" id="SSF81296">
    <property type="entry name" value="E set domains"/>
    <property type="match status" value="1"/>
</dbReference>
<dbReference type="InterPro" id="IPR002909">
    <property type="entry name" value="IPT_dom"/>
</dbReference>
<evidence type="ECO:0000259" key="4">
    <source>
        <dbReference type="SMART" id="SM00429"/>
    </source>
</evidence>
<feature type="repeat" description="ANK" evidence="2">
    <location>
        <begin position="813"/>
        <end position="845"/>
    </location>
</feature>
<sequence length="984" mass="108003">MAPSLDKSDTTNLESSDQVMDLFLHQVSEYNSQQLSFDNKLANANNMQSQYFAPQDPIKLENHDMHHLSATPFDFQDSLSTIQQSTPADSDQSKQSSSKTDKKGKAKNKEGSSILNVFSNPLLHAIPMLARNCLNFEDFINQAALQGEHGLLGSRDTGKQPQQSNEYATPDNLMLNPHTDRALTSKPDHTRWHVRVLGLPATGAKSRVETQIKICLQLTNAAGELATNWSHLILPEHMVARDKFKRKQQKYSDYPADDKTALNDADMLKLEAAVVCDSHPDNEIIMCASCVHRERKRMKRKRDNKVARAANKEGSAAKLAALYAHELPDLSNETIMSEERKKILLFNCSEFVEFNNGEATLPTRVTCYCRHHSEKVGFRLVFTIKDCHNHVLGTGSSPPIMITDDHKSSKAQSTTPAPPSTSLISASKPSVPPQTSPAPSSFLQRKRARPEDEPTSKPPAKRKGEVESESGNSSPNTPATPMSQTDDVASPPPVDDLHQPSPSPSLQLDKIDLLSHVPSTRIVTPSSSTSAQNPQDIFAMFNQQQQLPTASLAALPQASLPMAMAPQPLASTTQLTQNPLSSIYNRRRPVDHQQNQQQQEAIYAKMLQKRESSANPKSATPKLHRLIPSEGPVYGGAEVTVLGSNFYEGLTCLFGENPAIPTHCWSANTLLCILPPAASAGPVVVSFKEHPLMLEGQDVVLFTYFDESDRALMELALQVVGLKTMGKIEDARQIAMRIVQGDNAGGAGSNTTSQAGPTATMTSVPLTNSAIHAIYANARLLYYSHLEDQLMAALVALRTMDPSAYGLSLTNRHQHTLLHLATMCGFVRLVQLLVAMDCDINKADGNGFTALHFASWTGKASIVKALLTRSSHWQRQRTLTGKTAKQLAADAGHHHVVSLFNRHTPLYTHRHPRSRAPASTSAVRVPLLDIIPRSSLTFDNIKGYLPGRLANALTNIYNVSTSAPYMQQFSQSVTTLYTSMLDPF</sequence>
<dbReference type="AlphaFoldDB" id="A0A1X2GB42"/>
<dbReference type="PANTHER" id="PTHR23335">
    <property type="entry name" value="CALMODULIN-BINDING TRANSCRIPTION ACTIVATOR CAMTA"/>
    <property type="match status" value="1"/>
</dbReference>
<reference evidence="5 6" key="1">
    <citation type="submission" date="2016-07" db="EMBL/GenBank/DDBJ databases">
        <title>Pervasive Adenine N6-methylation of Active Genes in Fungi.</title>
        <authorList>
            <consortium name="DOE Joint Genome Institute"/>
            <person name="Mondo S.J."/>
            <person name="Dannebaum R.O."/>
            <person name="Kuo R.C."/>
            <person name="Labutti K."/>
            <person name="Haridas S."/>
            <person name="Kuo A."/>
            <person name="Salamov A."/>
            <person name="Ahrendt S.R."/>
            <person name="Lipzen A."/>
            <person name="Sullivan W."/>
            <person name="Andreopoulos W.B."/>
            <person name="Clum A."/>
            <person name="Lindquist E."/>
            <person name="Daum C."/>
            <person name="Ramamoorthy G.K."/>
            <person name="Gryganskyi A."/>
            <person name="Culley D."/>
            <person name="Magnuson J.K."/>
            <person name="James T.Y."/>
            <person name="O'Malley M.A."/>
            <person name="Stajich J.E."/>
            <person name="Spatafora J.W."/>
            <person name="Visel A."/>
            <person name="Grigoriev I.V."/>
        </authorList>
    </citation>
    <scope>NUCLEOTIDE SEQUENCE [LARGE SCALE GENOMIC DNA]</scope>
    <source>
        <strain evidence="5 6">NRRL 3301</strain>
    </source>
</reference>
<evidence type="ECO:0000313" key="5">
    <source>
        <dbReference type="EMBL" id="ORX49771.1"/>
    </source>
</evidence>
<evidence type="ECO:0000256" key="1">
    <source>
        <dbReference type="ARBA" id="ARBA00023043"/>
    </source>
</evidence>
<feature type="region of interest" description="Disordered" evidence="3">
    <location>
        <begin position="82"/>
        <end position="110"/>
    </location>
</feature>
<dbReference type="PROSITE" id="PS50088">
    <property type="entry name" value="ANK_REPEAT"/>
    <property type="match status" value="2"/>
</dbReference>
<dbReference type="OrthoDB" id="71307at2759"/>
<feature type="compositionally biased region" description="Basic and acidic residues" evidence="3">
    <location>
        <begin position="99"/>
        <end position="110"/>
    </location>
</feature>
<dbReference type="Pfam" id="PF12796">
    <property type="entry name" value="Ank_2"/>
    <property type="match status" value="1"/>
</dbReference>
<dbReference type="GO" id="GO:0006357">
    <property type="term" value="P:regulation of transcription by RNA polymerase II"/>
    <property type="evidence" value="ECO:0007669"/>
    <property type="project" value="TreeGrafter"/>
</dbReference>
<dbReference type="Pfam" id="PF25603">
    <property type="entry name" value="SPT23_MGA2_DBD"/>
    <property type="match status" value="1"/>
</dbReference>
<dbReference type="SMART" id="SM00248">
    <property type="entry name" value="ANK"/>
    <property type="match status" value="3"/>
</dbReference>
<dbReference type="GO" id="GO:0003690">
    <property type="term" value="F:double-stranded DNA binding"/>
    <property type="evidence" value="ECO:0007669"/>
    <property type="project" value="TreeGrafter"/>
</dbReference>
<dbReference type="Pfam" id="PF01833">
    <property type="entry name" value="TIG"/>
    <property type="match status" value="1"/>
</dbReference>
<keyword evidence="6" id="KW-1185">Reference proteome</keyword>
<dbReference type="SUPFAM" id="SSF48403">
    <property type="entry name" value="Ankyrin repeat"/>
    <property type="match status" value="1"/>
</dbReference>
<evidence type="ECO:0000256" key="2">
    <source>
        <dbReference type="PROSITE-ProRule" id="PRU00023"/>
    </source>
</evidence>